<dbReference type="EMBL" id="RCHU02000002">
    <property type="protein sequence ID" value="KAL3604930.1"/>
    <property type="molecule type" value="Genomic_DNA"/>
</dbReference>
<dbReference type="Proteomes" id="UP000309997">
    <property type="component" value="Unassembled WGS sequence"/>
</dbReference>
<organism evidence="1 2">
    <name type="scientific">Populus alba</name>
    <name type="common">White poplar</name>
    <dbReference type="NCBI Taxonomy" id="43335"/>
    <lineage>
        <taxon>Eukaryota</taxon>
        <taxon>Viridiplantae</taxon>
        <taxon>Streptophyta</taxon>
        <taxon>Embryophyta</taxon>
        <taxon>Tracheophyta</taxon>
        <taxon>Spermatophyta</taxon>
        <taxon>Magnoliopsida</taxon>
        <taxon>eudicotyledons</taxon>
        <taxon>Gunneridae</taxon>
        <taxon>Pentapetalae</taxon>
        <taxon>rosids</taxon>
        <taxon>fabids</taxon>
        <taxon>Malpighiales</taxon>
        <taxon>Salicaceae</taxon>
        <taxon>Saliceae</taxon>
        <taxon>Populus</taxon>
    </lineage>
</organism>
<reference evidence="1 2" key="1">
    <citation type="journal article" date="2024" name="Plant Biotechnol. J.">
        <title>Genome and CRISPR/Cas9 system of a widespread forest tree (Populus alba) in the world.</title>
        <authorList>
            <person name="Liu Y.J."/>
            <person name="Jiang P.F."/>
            <person name="Han X.M."/>
            <person name="Li X.Y."/>
            <person name="Wang H.M."/>
            <person name="Wang Y.J."/>
            <person name="Wang X.X."/>
            <person name="Zeng Q.Y."/>
        </authorList>
    </citation>
    <scope>NUCLEOTIDE SEQUENCE [LARGE SCALE GENOMIC DNA]</scope>
    <source>
        <strain evidence="2">cv. PAL-ZL1</strain>
    </source>
</reference>
<sequence length="115" mass="12883">MHPTSVWVPRIAVHSSGGSLLSDENPAKQTLGMLTFLYFTTTLNMVDLSRICNGSGTSLRMPDKIKKIEFKLESLKRKLDDPLSTLVDLTGVRRPRLILFQINLVRLSSSQVILD</sequence>
<gene>
    <name evidence="1" type="ORF">D5086_005789</name>
</gene>
<proteinExistence type="predicted"/>
<accession>A0ACC4CU83</accession>
<comment type="caution">
    <text evidence="1">The sequence shown here is derived from an EMBL/GenBank/DDBJ whole genome shotgun (WGS) entry which is preliminary data.</text>
</comment>
<name>A0ACC4CU83_POPAL</name>
<evidence type="ECO:0000313" key="1">
    <source>
        <dbReference type="EMBL" id="KAL3604930.1"/>
    </source>
</evidence>
<evidence type="ECO:0000313" key="2">
    <source>
        <dbReference type="Proteomes" id="UP000309997"/>
    </source>
</evidence>
<keyword evidence="2" id="KW-1185">Reference proteome</keyword>
<protein>
    <submittedName>
        <fullName evidence="1">Uncharacterized protein</fullName>
    </submittedName>
</protein>